<accession>X1AKT5</accession>
<reference evidence="1" key="1">
    <citation type="journal article" date="2014" name="Front. Microbiol.">
        <title>High frequency of phylogenetically diverse reductive dehalogenase-homologous genes in deep subseafloor sedimentary metagenomes.</title>
        <authorList>
            <person name="Kawai M."/>
            <person name="Futagami T."/>
            <person name="Toyoda A."/>
            <person name="Takaki Y."/>
            <person name="Nishi S."/>
            <person name="Hori S."/>
            <person name="Arai W."/>
            <person name="Tsubouchi T."/>
            <person name="Morono Y."/>
            <person name="Uchiyama I."/>
            <person name="Ito T."/>
            <person name="Fujiyama A."/>
            <person name="Inagaki F."/>
            <person name="Takami H."/>
        </authorList>
    </citation>
    <scope>NUCLEOTIDE SEQUENCE</scope>
    <source>
        <strain evidence="1">Expedition CK06-06</strain>
    </source>
</reference>
<name>X1AKT5_9ZZZZ</name>
<sequence length="37" mass="4544">MDKDHHIFPKENISKNLSIYHDEEYNLKVSFIFTQDF</sequence>
<organism evidence="1">
    <name type="scientific">marine sediment metagenome</name>
    <dbReference type="NCBI Taxonomy" id="412755"/>
    <lineage>
        <taxon>unclassified sequences</taxon>
        <taxon>metagenomes</taxon>
        <taxon>ecological metagenomes</taxon>
    </lineage>
</organism>
<protein>
    <submittedName>
        <fullName evidence="1">Uncharacterized protein</fullName>
    </submittedName>
</protein>
<evidence type="ECO:0000313" key="1">
    <source>
        <dbReference type="EMBL" id="GAG70152.1"/>
    </source>
</evidence>
<dbReference type="AlphaFoldDB" id="X1AKT5"/>
<dbReference type="EMBL" id="BART01005770">
    <property type="protein sequence ID" value="GAG70152.1"/>
    <property type="molecule type" value="Genomic_DNA"/>
</dbReference>
<proteinExistence type="predicted"/>
<comment type="caution">
    <text evidence="1">The sequence shown here is derived from an EMBL/GenBank/DDBJ whole genome shotgun (WGS) entry which is preliminary data.</text>
</comment>
<feature type="non-terminal residue" evidence="1">
    <location>
        <position position="37"/>
    </location>
</feature>
<gene>
    <name evidence="1" type="ORF">S01H4_13073</name>
</gene>